<evidence type="ECO:0000313" key="8">
    <source>
        <dbReference type="EMBL" id="CAF4913057.1"/>
    </source>
</evidence>
<feature type="compositionally biased region" description="Polar residues" evidence="5">
    <location>
        <begin position="191"/>
        <end position="204"/>
    </location>
</feature>
<evidence type="ECO:0000256" key="4">
    <source>
        <dbReference type="PROSITE-ProRule" id="PRU00207"/>
    </source>
</evidence>
<dbReference type="InterPro" id="IPR001293">
    <property type="entry name" value="Znf_TRAF"/>
</dbReference>
<dbReference type="SUPFAM" id="SSF49599">
    <property type="entry name" value="TRAF domain-like"/>
    <property type="match status" value="1"/>
</dbReference>
<dbReference type="InterPro" id="IPR001841">
    <property type="entry name" value="Znf_RING"/>
</dbReference>
<evidence type="ECO:0000259" key="6">
    <source>
        <dbReference type="PROSITE" id="PS50089"/>
    </source>
</evidence>
<keyword evidence="2 4" id="KW-0863">Zinc-finger</keyword>
<keyword evidence="1 4" id="KW-0479">Metal-binding</keyword>
<accession>A0A821VXG5</accession>
<reference evidence="8" key="1">
    <citation type="submission" date="2021-02" db="EMBL/GenBank/DDBJ databases">
        <authorList>
            <person name="Nowell W R."/>
        </authorList>
    </citation>
    <scope>NUCLEOTIDE SEQUENCE</scope>
</reference>
<gene>
    <name evidence="8" type="ORF">TOA249_LOCUS31536</name>
</gene>
<dbReference type="Proteomes" id="UP000663838">
    <property type="component" value="Unassembled WGS sequence"/>
</dbReference>
<dbReference type="Pfam" id="PF02176">
    <property type="entry name" value="zf-TRAF"/>
    <property type="match status" value="1"/>
</dbReference>
<feature type="domain" description="TRAF-type" evidence="7">
    <location>
        <begin position="87"/>
        <end position="124"/>
    </location>
</feature>
<keyword evidence="3 4" id="KW-0862">Zinc</keyword>
<evidence type="ECO:0000259" key="7">
    <source>
        <dbReference type="PROSITE" id="PS50145"/>
    </source>
</evidence>
<feature type="domain" description="RING-type" evidence="6">
    <location>
        <begin position="21"/>
        <end position="56"/>
    </location>
</feature>
<feature type="compositionally biased region" description="Low complexity" evidence="5">
    <location>
        <begin position="172"/>
        <end position="183"/>
    </location>
</feature>
<dbReference type="SUPFAM" id="SSF57850">
    <property type="entry name" value="RING/U-box"/>
    <property type="match status" value="1"/>
</dbReference>
<feature type="region of interest" description="Disordered" evidence="5">
    <location>
        <begin position="172"/>
        <end position="204"/>
    </location>
</feature>
<evidence type="ECO:0000256" key="3">
    <source>
        <dbReference type="ARBA" id="ARBA00022833"/>
    </source>
</evidence>
<dbReference type="InterPro" id="IPR013083">
    <property type="entry name" value="Znf_RING/FYVE/PHD"/>
</dbReference>
<proteinExistence type="predicted"/>
<dbReference type="GO" id="GO:0008270">
    <property type="term" value="F:zinc ion binding"/>
    <property type="evidence" value="ECO:0007669"/>
    <property type="project" value="UniProtKB-KW"/>
</dbReference>
<name>A0A821VXG5_9BILA</name>
<organism evidence="8 9">
    <name type="scientific">Rotaria socialis</name>
    <dbReference type="NCBI Taxonomy" id="392032"/>
    <lineage>
        <taxon>Eukaryota</taxon>
        <taxon>Metazoa</taxon>
        <taxon>Spiralia</taxon>
        <taxon>Gnathifera</taxon>
        <taxon>Rotifera</taxon>
        <taxon>Eurotatoria</taxon>
        <taxon>Bdelloidea</taxon>
        <taxon>Philodinida</taxon>
        <taxon>Philodinidae</taxon>
        <taxon>Rotaria</taxon>
    </lineage>
</organism>
<dbReference type="EMBL" id="CAJOBS010006461">
    <property type="protein sequence ID" value="CAF4913057.1"/>
    <property type="molecule type" value="Genomic_DNA"/>
</dbReference>
<dbReference type="AlphaFoldDB" id="A0A821VXG5"/>
<dbReference type="PANTHER" id="PTHR10131">
    <property type="entry name" value="TNF RECEPTOR ASSOCIATED FACTOR"/>
    <property type="match status" value="1"/>
</dbReference>
<evidence type="ECO:0000256" key="1">
    <source>
        <dbReference type="ARBA" id="ARBA00022723"/>
    </source>
</evidence>
<feature type="non-terminal residue" evidence="8">
    <location>
        <position position="204"/>
    </location>
</feature>
<dbReference type="PROSITE" id="PS50145">
    <property type="entry name" value="ZF_TRAF"/>
    <property type="match status" value="1"/>
</dbReference>
<evidence type="ECO:0000256" key="2">
    <source>
        <dbReference type="ARBA" id="ARBA00022771"/>
    </source>
</evidence>
<comment type="caution">
    <text evidence="8">The sequence shown here is derived from an EMBL/GenBank/DDBJ whole genome shotgun (WGS) entry which is preliminary data.</text>
</comment>
<protein>
    <submittedName>
        <fullName evidence="8">Uncharacterized protein</fullName>
    </submittedName>
</protein>
<feature type="zinc finger region" description="TRAF-type" evidence="4">
    <location>
        <begin position="87"/>
        <end position="124"/>
    </location>
</feature>
<dbReference type="Gene3D" id="3.30.40.10">
    <property type="entry name" value="Zinc/RING finger domain, C3HC4 (zinc finger)"/>
    <property type="match status" value="2"/>
</dbReference>
<dbReference type="PROSITE" id="PS50089">
    <property type="entry name" value="ZF_RING_2"/>
    <property type="match status" value="1"/>
</dbReference>
<evidence type="ECO:0000313" key="9">
    <source>
        <dbReference type="Proteomes" id="UP000663838"/>
    </source>
</evidence>
<evidence type="ECO:0000256" key="5">
    <source>
        <dbReference type="SAM" id="MobiDB-lite"/>
    </source>
</evidence>
<sequence>MASNNSDKHIDTQNIDERLLCKLCHNLFIDPVMTECNDTYCGACIKPKIRSGSHCPSPSCNQLLTTSHLKPIPSMSLTISILNNLKVRCRLCGETNLNRRDFDEHIQESCPQYHIDCSSKRVGCPWFGPRNKYPEHIQTCLFEKLRPMADIFYQVIENQSFHIKELQKQTQQQKTEFGQQNTQVEEHKTQFEQQATQLGQLNTQ</sequence>
<dbReference type="PANTHER" id="PTHR10131:SF94">
    <property type="entry name" value="TNF RECEPTOR-ASSOCIATED FACTOR 4"/>
    <property type="match status" value="1"/>
</dbReference>